<reference evidence="1" key="1">
    <citation type="submission" date="2021-11" db="EMBL/GenBank/DDBJ databases">
        <title>Fusarium solani-melongenae Genome sequencing and assembly.</title>
        <authorList>
            <person name="Xie S."/>
            <person name="Huang L."/>
            <person name="Zhang X."/>
        </authorList>
    </citation>
    <scope>NUCLEOTIDE SEQUENCE</scope>
    <source>
        <strain evidence="1">CRI 24-3</strain>
    </source>
</reference>
<gene>
    <name evidence="1" type="ORF">LCI18_007650</name>
</gene>
<protein>
    <submittedName>
        <fullName evidence="1">Uncharacterized protein</fullName>
    </submittedName>
</protein>
<keyword evidence="2" id="KW-1185">Reference proteome</keyword>
<organism evidence="1 2">
    <name type="scientific">Fusarium solani subsp. cucurbitae</name>
    <name type="common">Neocosmosporum cucurbitae</name>
    <dbReference type="NCBI Taxonomy" id="2747967"/>
    <lineage>
        <taxon>Eukaryota</taxon>
        <taxon>Fungi</taxon>
        <taxon>Dikarya</taxon>
        <taxon>Ascomycota</taxon>
        <taxon>Pezizomycotina</taxon>
        <taxon>Sordariomycetes</taxon>
        <taxon>Hypocreomycetidae</taxon>
        <taxon>Hypocreales</taxon>
        <taxon>Nectriaceae</taxon>
        <taxon>Fusarium</taxon>
        <taxon>Fusarium solani species complex</taxon>
    </lineage>
</organism>
<dbReference type="EMBL" id="CP090035">
    <property type="protein sequence ID" value="UPK96715.1"/>
    <property type="molecule type" value="Genomic_DNA"/>
</dbReference>
<evidence type="ECO:0000313" key="1">
    <source>
        <dbReference type="EMBL" id="UPK96715.1"/>
    </source>
</evidence>
<evidence type="ECO:0000313" key="2">
    <source>
        <dbReference type="Proteomes" id="UP000830768"/>
    </source>
</evidence>
<name>A0ACD3Z6I0_FUSSC</name>
<proteinExistence type="predicted"/>
<dbReference type="Proteomes" id="UP000830768">
    <property type="component" value="Chromosome 6"/>
</dbReference>
<sequence length="1715" mass="195031">MASAYEAEQIVRHLTGKYGFLDKQMMDDIEQYNAEYRRKIDQNWMAMESAVSHSVKILAKQIYGSGARFVFELLQNAEDNVFKKAIAAKARPFISFKIHPSHIIVDCNEDGFTERDLEALCAVGQSTKSASHGYIGAKGIGFKSVFIAASRVHIQSGHFSFEFRHNKTDPGIGMVRPIWVDPTETIPNPLTRMTLYLHDQGDQGEIQHLKRIISMQFDDLEQTCLLFLRKLEHISLEFYHENGQLERSKQFRKHTIDEYRVSLETTLNTNGKQTTERQVYHITKQTATGLARSDNREPPDTDEAQRLSSAAEVVLAFPVTSDSKPLVTQKNQDLFAFLPLRRSHYKFLIHSDFDTNANRQDIVTTSRRNLGLLDWIADAFYQAVLQFCEHPTLCYDWPMFLPSPDNSFDMFWSILDFKIQDMMKKRATLRSRNRNDLRLITDIFILVGSAMDGDGQPLFDNSFRDYYLSPNYSQTAVNILQGYGLRPVPVTLLIQLLEADLKGAYSKMRGKHTADAWHSHVARMLSLWFEKNFEARQTLQRLALLPLRDGEWTSTTSGPVYFPQTGDIGIPDSLDLRVISRFASDNPDRNTLFRHLGASEAAIDQVRASILRTFNSRFKLSAKIFKSYLDFLYLTHQPGTRIPQGSAILVFTDGSKPKNPRVTDIYLPGMDRADSPMNLLAAQGTAPGLSVDFLHSLIMDHAPARPSSSHLSWERWLCDVVGVRERLRLLSRAGDDLSGPFLYVLQHRPERFLMLFEHLWSHEKSSLVGRWTLLSKIQHLDAKQLCGVNLSLKLKETWLPFKHLRDSVVRYMEHPEQFPFLKLEESDMAQRSGTKWNFLSEYFSVGKDGNMDFLLEILSCIERSCPEPSSVRQSQMVFDLYVTIYAKLAVADDEAAARRKIREYFAEKGILDPDEKSPTWTSSSHCLWIAPPDMITAHSLRTLYSRRLGDEQMGTMENLFQRTLGIRDASLKDLVVELGGLREEGCEDILRIRALYEYLEDSMAPSADMRAAFEASPLIYHVTQHGKPGWYKTSDCLWSSETAIRGKVILDECWEAHKSFFVDALGVKLLTLQMVYDELRQSPQSSVDEVKVAIISLSGLLQTERTHLDPEPIRRAKIFPVRYPNGTVVLSSVGVDFAIGDREKLKTRFQDKISLLDFDLEDVRRLKPLFEWASLQDRYLSNSVQERTSISSDLGHPISSHNRDLKRKAYYIARVAATFHSPRFENDPGQFYEQLRTMTVLEVDGISSVLEMYQNKQLFRVQVATANEHIDDETSETLMIYVPKERRAQELCFGSVLPRKLAAWLMRRLTSDGGGAIEVEVDAVNALTSIFACDRSVLDDILDDQGIIQVLFENKDQDDEDEDGEEEDQDQEQRPFDSPVEMMHYASPEQPTVRTHSSANDGLSPDVGPPQAEPIGGTTETVVETISQRSHMSHQPRLEGGGNPSQPPLSLPLRTSSYHAPQYPPPTLATEPESRSSEDAHYRAILDRVVETARRTTLGAASTGGTRDALSGGARHADAYDSFDGLDVMGRFRSTNQLERDKKIGAAGELYVFELLSKLEMPGWDCANWQSTIRSYVTIHPGYTNMEPWTRRETADLVYIDTAGHLTDMLIRCGYLSHDEWHGARPKYYIEVKTTTGPRGTPFYMSGKQYQLMQRIHSTQDRSEVYMIFRVFWLNSDGIGLSVYSDPEKLRQQGQLLFTGQTWSVTPGDGTQVDG</sequence>
<accession>A0ACD3Z6I0</accession>